<dbReference type="EMBL" id="ML732423">
    <property type="protein sequence ID" value="KAB8068015.1"/>
    <property type="molecule type" value="Genomic_DNA"/>
</dbReference>
<evidence type="ECO:0000313" key="2">
    <source>
        <dbReference type="Proteomes" id="UP000326565"/>
    </source>
</evidence>
<organism evidence="1 2">
    <name type="scientific">Aspergillus leporis</name>
    <dbReference type="NCBI Taxonomy" id="41062"/>
    <lineage>
        <taxon>Eukaryota</taxon>
        <taxon>Fungi</taxon>
        <taxon>Dikarya</taxon>
        <taxon>Ascomycota</taxon>
        <taxon>Pezizomycotina</taxon>
        <taxon>Eurotiomycetes</taxon>
        <taxon>Eurotiomycetidae</taxon>
        <taxon>Eurotiales</taxon>
        <taxon>Aspergillaceae</taxon>
        <taxon>Aspergillus</taxon>
        <taxon>Aspergillus subgen. Circumdati</taxon>
    </lineage>
</organism>
<proteinExistence type="predicted"/>
<gene>
    <name evidence="1" type="ORF">BDV29DRAFT_185261</name>
</gene>
<accession>A0A5N5WJN6</accession>
<dbReference type="OrthoDB" id="2958217at2759"/>
<dbReference type="AlphaFoldDB" id="A0A5N5WJN6"/>
<reference evidence="1 2" key="1">
    <citation type="submission" date="2019-04" db="EMBL/GenBank/DDBJ databases">
        <title>Friends and foes A comparative genomics study of 23 Aspergillus species from section Flavi.</title>
        <authorList>
            <consortium name="DOE Joint Genome Institute"/>
            <person name="Kjaerbolling I."/>
            <person name="Vesth T."/>
            <person name="Frisvad J.C."/>
            <person name="Nybo J.L."/>
            <person name="Theobald S."/>
            <person name="Kildgaard S."/>
            <person name="Isbrandt T."/>
            <person name="Kuo A."/>
            <person name="Sato A."/>
            <person name="Lyhne E.K."/>
            <person name="Kogle M.E."/>
            <person name="Wiebenga A."/>
            <person name="Kun R.S."/>
            <person name="Lubbers R.J."/>
            <person name="Makela M.R."/>
            <person name="Barry K."/>
            <person name="Chovatia M."/>
            <person name="Clum A."/>
            <person name="Daum C."/>
            <person name="Haridas S."/>
            <person name="He G."/>
            <person name="LaButti K."/>
            <person name="Lipzen A."/>
            <person name="Mondo S."/>
            <person name="Riley R."/>
            <person name="Salamov A."/>
            <person name="Simmons B.A."/>
            <person name="Magnuson J.K."/>
            <person name="Henrissat B."/>
            <person name="Mortensen U.H."/>
            <person name="Larsen T.O."/>
            <person name="Devries R.P."/>
            <person name="Grigoriev I.V."/>
            <person name="Machida M."/>
            <person name="Baker S.E."/>
            <person name="Andersen M.R."/>
        </authorList>
    </citation>
    <scope>NUCLEOTIDE SEQUENCE [LARGE SCALE GENOMIC DNA]</scope>
    <source>
        <strain evidence="1 2">CBS 151.66</strain>
    </source>
</reference>
<evidence type="ECO:0000313" key="1">
    <source>
        <dbReference type="EMBL" id="KAB8068015.1"/>
    </source>
</evidence>
<name>A0A5N5WJN6_9EURO</name>
<dbReference type="Proteomes" id="UP000326565">
    <property type="component" value="Unassembled WGS sequence"/>
</dbReference>
<protein>
    <submittedName>
        <fullName evidence="1">Uncharacterized protein</fullName>
    </submittedName>
</protein>
<keyword evidence="2" id="KW-1185">Reference proteome</keyword>
<sequence length="74" mass="8628">MDFTHMRKWLPPAEMTRITMTNDCDPSSVQWRDYPGVNFRVIDLKRRCIVCAPNTCSFIALSYVWGGVVPWTVF</sequence>